<keyword evidence="2" id="KW-0004">4Fe-4S</keyword>
<proteinExistence type="predicted"/>
<feature type="transmembrane region" description="Helical" evidence="7">
    <location>
        <begin position="141"/>
        <end position="162"/>
    </location>
</feature>
<evidence type="ECO:0000256" key="7">
    <source>
        <dbReference type="SAM" id="Phobius"/>
    </source>
</evidence>
<dbReference type="Proteomes" id="UP000199073">
    <property type="component" value="Unassembled WGS sequence"/>
</dbReference>
<keyword evidence="4" id="KW-0249">Electron transport</keyword>
<keyword evidence="1" id="KW-0813">Transport</keyword>
<dbReference type="InterPro" id="IPR017900">
    <property type="entry name" value="4Fe4S_Fe_S_CS"/>
</dbReference>
<dbReference type="PROSITE" id="PS00198">
    <property type="entry name" value="4FE4S_FER_1"/>
    <property type="match status" value="1"/>
</dbReference>
<keyword evidence="7" id="KW-0472">Membrane</keyword>
<reference evidence="9 10" key="1">
    <citation type="submission" date="2016-10" db="EMBL/GenBank/DDBJ databases">
        <authorList>
            <person name="de Groot N.N."/>
        </authorList>
    </citation>
    <scope>NUCLEOTIDE SEQUENCE [LARGE SCALE GENOMIC DNA]</scope>
    <source>
        <strain evidence="9 10">DSM 12130</strain>
    </source>
</reference>
<dbReference type="InterPro" id="IPR017896">
    <property type="entry name" value="4Fe4S_Fe-S-bd"/>
</dbReference>
<dbReference type="AlphaFoldDB" id="A0A1H0TH81"/>
<evidence type="ECO:0000256" key="2">
    <source>
        <dbReference type="ARBA" id="ARBA00022485"/>
    </source>
</evidence>
<evidence type="ECO:0000256" key="4">
    <source>
        <dbReference type="ARBA" id="ARBA00022982"/>
    </source>
</evidence>
<evidence type="ECO:0000256" key="5">
    <source>
        <dbReference type="ARBA" id="ARBA00023004"/>
    </source>
</evidence>
<name>A0A1H0TH81_9BACT</name>
<evidence type="ECO:0000256" key="3">
    <source>
        <dbReference type="ARBA" id="ARBA00022723"/>
    </source>
</evidence>
<feature type="transmembrane region" description="Helical" evidence="7">
    <location>
        <begin position="90"/>
        <end position="115"/>
    </location>
</feature>
<keyword evidence="7" id="KW-0812">Transmembrane</keyword>
<keyword evidence="7" id="KW-1133">Transmembrane helix</keyword>
<dbReference type="PANTHER" id="PTHR30176">
    <property type="entry name" value="FERREDOXIN-TYPE PROTEIN NAPH"/>
    <property type="match status" value="1"/>
</dbReference>
<keyword evidence="10" id="KW-1185">Reference proteome</keyword>
<feature type="transmembrane region" description="Helical" evidence="7">
    <location>
        <begin position="27"/>
        <end position="47"/>
    </location>
</feature>
<feature type="domain" description="4Fe-4S ferredoxin-type" evidence="8">
    <location>
        <begin position="222"/>
        <end position="253"/>
    </location>
</feature>
<evidence type="ECO:0000259" key="8">
    <source>
        <dbReference type="PROSITE" id="PS51379"/>
    </source>
</evidence>
<dbReference type="PROSITE" id="PS51379">
    <property type="entry name" value="4FE4S_FER_2"/>
    <property type="match status" value="1"/>
</dbReference>
<feature type="transmembrane region" description="Helical" evidence="7">
    <location>
        <begin position="174"/>
        <end position="196"/>
    </location>
</feature>
<dbReference type="PANTHER" id="PTHR30176:SF3">
    <property type="entry name" value="FERREDOXIN-TYPE PROTEIN NAPH"/>
    <property type="match status" value="1"/>
</dbReference>
<evidence type="ECO:0000256" key="6">
    <source>
        <dbReference type="ARBA" id="ARBA00023014"/>
    </source>
</evidence>
<protein>
    <submittedName>
        <fullName evidence="9">Ferredoxin-type protein NapH</fullName>
    </submittedName>
</protein>
<gene>
    <name evidence="9" type="ORF">SAMN05660330_03086</name>
</gene>
<sequence>MKRDTLVGDKHEEKKPKKGRGLNRWRLLTLGGAFLLVVINPFVTYYLHFTFVQGWYQSLGIGSLWFVSPLEGLESLLISKSFYGPSLVGMAVPVLVALFLGRVFCSWICPVSFILEVQDRIRKVFSGKRYLFNGLIVAKRILWVTLMTEILLSMILGVPLFVFLSPPGLVGREVMMLAFFGSLPLEGGILLLIVMLELLTRRFFCRSFCPLGGLLAFIGRKRNLVIDLADESCSGCRQCDFVCPMGLRPSVGESRGAYCWNCGECVACCDNEALKFHWR</sequence>
<dbReference type="EMBL" id="FNJI01000024">
    <property type="protein sequence ID" value="SDP53191.1"/>
    <property type="molecule type" value="Genomic_DNA"/>
</dbReference>
<dbReference type="GO" id="GO:0005886">
    <property type="term" value="C:plasma membrane"/>
    <property type="evidence" value="ECO:0007669"/>
    <property type="project" value="TreeGrafter"/>
</dbReference>
<dbReference type="STRING" id="91360.SAMN05660330_03086"/>
<organism evidence="9 10">
    <name type="scientific">Desulforhopalus singaporensis</name>
    <dbReference type="NCBI Taxonomy" id="91360"/>
    <lineage>
        <taxon>Bacteria</taxon>
        <taxon>Pseudomonadati</taxon>
        <taxon>Thermodesulfobacteriota</taxon>
        <taxon>Desulfobulbia</taxon>
        <taxon>Desulfobulbales</taxon>
        <taxon>Desulfocapsaceae</taxon>
        <taxon>Desulforhopalus</taxon>
    </lineage>
</organism>
<evidence type="ECO:0000256" key="1">
    <source>
        <dbReference type="ARBA" id="ARBA00022448"/>
    </source>
</evidence>
<dbReference type="InterPro" id="IPR051684">
    <property type="entry name" value="Electron_Trans/Redox"/>
</dbReference>
<keyword evidence="5" id="KW-0408">Iron</keyword>
<keyword evidence="3" id="KW-0479">Metal-binding</keyword>
<evidence type="ECO:0000313" key="10">
    <source>
        <dbReference type="Proteomes" id="UP000199073"/>
    </source>
</evidence>
<evidence type="ECO:0000313" key="9">
    <source>
        <dbReference type="EMBL" id="SDP53191.1"/>
    </source>
</evidence>
<accession>A0A1H0TH81</accession>
<dbReference type="GO" id="GO:0046872">
    <property type="term" value="F:metal ion binding"/>
    <property type="evidence" value="ECO:0007669"/>
    <property type="project" value="UniProtKB-KW"/>
</dbReference>
<dbReference type="GO" id="GO:0051539">
    <property type="term" value="F:4 iron, 4 sulfur cluster binding"/>
    <property type="evidence" value="ECO:0007669"/>
    <property type="project" value="UniProtKB-KW"/>
</dbReference>
<keyword evidence="6" id="KW-0411">Iron-sulfur</keyword>
<dbReference type="SUPFAM" id="SSF54862">
    <property type="entry name" value="4Fe-4S ferredoxins"/>
    <property type="match status" value="1"/>
</dbReference>
<dbReference type="Pfam" id="PF12801">
    <property type="entry name" value="Fer4_5"/>
    <property type="match status" value="2"/>
</dbReference>
<dbReference type="RefSeq" id="WP_245695174.1">
    <property type="nucleotide sequence ID" value="NZ_FNJI01000024.1"/>
</dbReference>